<dbReference type="RefSeq" id="XP_066655750.1">
    <property type="nucleotide sequence ID" value="XM_066799897.1"/>
</dbReference>
<protein>
    <submittedName>
        <fullName evidence="2">Uncharacterized protein</fullName>
    </submittedName>
</protein>
<feature type="compositionally biased region" description="Basic and acidic residues" evidence="1">
    <location>
        <begin position="37"/>
        <end position="46"/>
    </location>
</feature>
<dbReference type="EMBL" id="JBBPEH010000005">
    <property type="protein sequence ID" value="KAK7538063.1"/>
    <property type="molecule type" value="Genomic_DNA"/>
</dbReference>
<feature type="region of interest" description="Disordered" evidence="1">
    <location>
        <begin position="1"/>
        <end position="48"/>
    </location>
</feature>
<reference evidence="2 3" key="1">
    <citation type="submission" date="2024-04" db="EMBL/GenBank/DDBJ databases">
        <title>Phyllosticta paracitricarpa is synonymous to the EU quarantine fungus P. citricarpa based on phylogenomic analyses.</title>
        <authorList>
            <consortium name="Lawrence Berkeley National Laboratory"/>
            <person name="Van ingen-buijs V.A."/>
            <person name="Van westerhoven A.C."/>
            <person name="Haridas S."/>
            <person name="Skiadas P."/>
            <person name="Martin F."/>
            <person name="Groenewald J.Z."/>
            <person name="Crous P.W."/>
            <person name="Seidl M.F."/>
        </authorList>
    </citation>
    <scope>NUCLEOTIDE SEQUENCE [LARGE SCALE GENOMIC DNA]</scope>
    <source>
        <strain evidence="2 3">CPC 17464</strain>
    </source>
</reference>
<sequence length="156" mass="17371">MSILSRTNPTQSAPRSLAKHVSHKAHQRHPLRALWRRRTEAGESRKGGKSSMRAELYSYFGGARRRVFSIKKMPSMWAFEGDAWAGFPSGPSSLAAFSRPQLQHHDDANETTTALYNSRHTWTSRERQWQASSSFVVAGDAPEAAASSSAACRRVL</sequence>
<proteinExistence type="predicted"/>
<keyword evidence="3" id="KW-1185">Reference proteome</keyword>
<evidence type="ECO:0000313" key="2">
    <source>
        <dbReference type="EMBL" id="KAK7538063.1"/>
    </source>
</evidence>
<evidence type="ECO:0000256" key="1">
    <source>
        <dbReference type="SAM" id="MobiDB-lite"/>
    </source>
</evidence>
<name>A0ABR1LS94_9PEZI</name>
<comment type="caution">
    <text evidence="2">The sequence shown here is derived from an EMBL/GenBank/DDBJ whole genome shotgun (WGS) entry which is preliminary data.</text>
</comment>
<feature type="compositionally biased region" description="Polar residues" evidence="1">
    <location>
        <begin position="1"/>
        <end position="14"/>
    </location>
</feature>
<dbReference type="GeneID" id="92032803"/>
<evidence type="ECO:0000313" key="3">
    <source>
        <dbReference type="Proteomes" id="UP001360953"/>
    </source>
</evidence>
<feature type="compositionally biased region" description="Basic residues" evidence="1">
    <location>
        <begin position="17"/>
        <end position="36"/>
    </location>
</feature>
<organism evidence="2 3">
    <name type="scientific">Phyllosticta citribraziliensis</name>
    <dbReference type="NCBI Taxonomy" id="989973"/>
    <lineage>
        <taxon>Eukaryota</taxon>
        <taxon>Fungi</taxon>
        <taxon>Dikarya</taxon>
        <taxon>Ascomycota</taxon>
        <taxon>Pezizomycotina</taxon>
        <taxon>Dothideomycetes</taxon>
        <taxon>Dothideomycetes incertae sedis</taxon>
        <taxon>Botryosphaeriales</taxon>
        <taxon>Phyllostictaceae</taxon>
        <taxon>Phyllosticta</taxon>
    </lineage>
</organism>
<gene>
    <name evidence="2" type="ORF">J3D65DRAFT_620871</name>
</gene>
<dbReference type="Proteomes" id="UP001360953">
    <property type="component" value="Unassembled WGS sequence"/>
</dbReference>
<accession>A0ABR1LS94</accession>